<feature type="transmembrane region" description="Helical" evidence="7">
    <location>
        <begin position="452"/>
        <end position="470"/>
    </location>
</feature>
<evidence type="ECO:0000256" key="7">
    <source>
        <dbReference type="SAM" id="Phobius"/>
    </source>
</evidence>
<feature type="transmembrane region" description="Helical" evidence="7">
    <location>
        <begin position="405"/>
        <end position="432"/>
    </location>
</feature>
<dbReference type="SUPFAM" id="SSF103473">
    <property type="entry name" value="MFS general substrate transporter"/>
    <property type="match status" value="1"/>
</dbReference>
<comment type="caution">
    <text evidence="8">The sequence shown here is derived from an EMBL/GenBank/DDBJ whole genome shotgun (WGS) entry which is preliminary data.</text>
</comment>
<feature type="transmembrane region" description="Helical" evidence="7">
    <location>
        <begin position="279"/>
        <end position="297"/>
    </location>
</feature>
<dbReference type="GO" id="GO:0022857">
    <property type="term" value="F:transmembrane transporter activity"/>
    <property type="evidence" value="ECO:0007669"/>
    <property type="project" value="InterPro"/>
</dbReference>
<keyword evidence="9" id="KW-1185">Reference proteome</keyword>
<dbReference type="InterPro" id="IPR036259">
    <property type="entry name" value="MFS_trans_sf"/>
</dbReference>
<feature type="transmembrane region" description="Helical" evidence="7">
    <location>
        <begin position="317"/>
        <end position="336"/>
    </location>
</feature>
<dbReference type="OrthoDB" id="19753at2759"/>
<dbReference type="Pfam" id="PF07690">
    <property type="entry name" value="MFS_1"/>
    <property type="match status" value="1"/>
</dbReference>
<evidence type="ECO:0008006" key="10">
    <source>
        <dbReference type="Google" id="ProtNLM"/>
    </source>
</evidence>
<feature type="transmembrane region" description="Helical" evidence="7">
    <location>
        <begin position="79"/>
        <end position="98"/>
    </location>
</feature>
<feature type="transmembrane region" description="Helical" evidence="7">
    <location>
        <begin position="194"/>
        <end position="220"/>
    </location>
</feature>
<evidence type="ECO:0000313" key="8">
    <source>
        <dbReference type="EMBL" id="KAF2070148.1"/>
    </source>
</evidence>
<feature type="compositionally biased region" description="Polar residues" evidence="6">
    <location>
        <begin position="19"/>
        <end position="28"/>
    </location>
</feature>
<accession>A0A8J4PN13</accession>
<dbReference type="EMBL" id="AJWJ01000534">
    <property type="protein sequence ID" value="KAF2070148.1"/>
    <property type="molecule type" value="Genomic_DNA"/>
</dbReference>
<feature type="transmembrane region" description="Helical" evidence="7">
    <location>
        <begin position="134"/>
        <end position="153"/>
    </location>
</feature>
<feature type="region of interest" description="Disordered" evidence="6">
    <location>
        <begin position="19"/>
        <end position="48"/>
    </location>
</feature>
<keyword evidence="3 7" id="KW-0812">Transmembrane</keyword>
<evidence type="ECO:0000256" key="4">
    <source>
        <dbReference type="ARBA" id="ARBA00022989"/>
    </source>
</evidence>
<dbReference type="PRINTS" id="PR01035">
    <property type="entry name" value="TCRTETA"/>
</dbReference>
<reference evidence="8" key="1">
    <citation type="submission" date="2020-01" db="EMBL/GenBank/DDBJ databases">
        <title>Development of genomics and gene disruption for Polysphondylium violaceum indicates a role for the polyketide synthase stlB in stalk morphogenesis.</title>
        <authorList>
            <person name="Narita B."/>
            <person name="Kawabe Y."/>
            <person name="Kin K."/>
            <person name="Saito T."/>
            <person name="Gibbs R."/>
            <person name="Kuspa A."/>
            <person name="Muzny D."/>
            <person name="Queller D."/>
            <person name="Richards S."/>
            <person name="Strassman J."/>
            <person name="Sucgang R."/>
            <person name="Worley K."/>
            <person name="Schaap P."/>
        </authorList>
    </citation>
    <scope>NUCLEOTIDE SEQUENCE</scope>
    <source>
        <strain evidence="8">QSvi11</strain>
    </source>
</reference>
<keyword evidence="5 7" id="KW-0472">Membrane</keyword>
<dbReference type="InterPro" id="IPR001958">
    <property type="entry name" value="Tet-R_TetA/multi-R_MdtG-like"/>
</dbReference>
<feature type="transmembrane region" description="Helical" evidence="7">
    <location>
        <begin position="371"/>
        <end position="393"/>
    </location>
</feature>
<feature type="transmembrane region" description="Helical" evidence="7">
    <location>
        <begin position="159"/>
        <end position="182"/>
    </location>
</feature>
<evidence type="ECO:0000256" key="5">
    <source>
        <dbReference type="ARBA" id="ARBA00023136"/>
    </source>
</evidence>
<evidence type="ECO:0000256" key="2">
    <source>
        <dbReference type="ARBA" id="ARBA00004236"/>
    </source>
</evidence>
<name>A0A8J4PN13_9MYCE</name>
<evidence type="ECO:0000256" key="1">
    <source>
        <dbReference type="ARBA" id="ARBA00004141"/>
    </source>
</evidence>
<dbReference type="AlphaFoldDB" id="A0A8J4PN13"/>
<dbReference type="Gene3D" id="1.20.1250.20">
    <property type="entry name" value="MFS general substrate transporter like domains"/>
    <property type="match status" value="1"/>
</dbReference>
<protein>
    <recommendedName>
        <fullName evidence="10">Major facilitator superfamily (MFS) profile domain-containing protein</fullName>
    </recommendedName>
</protein>
<gene>
    <name evidence="8" type="ORF">CYY_008533</name>
</gene>
<sequence length="497" mass="56049">MTFNDADGNDKEYFNSKSSSIVITSDNPSAKEEYNLDGSSQSSQDLSQNNISENEVIIEKENKTPGTTSGRPKFLKDIILVYLFYSIYILGAFVYSFFIPNMLQEYVRAKNPEFTQEEVLSLASHYKNLEEKKIFWIVIITQAFDLSTALISYKLKNLVYFYVGHTLFSIPGIIGPTVLSYVADITTKEERPKIYAMAGAPMGLGVVLGPLAGVACLKISITTPLYFAYLVLVIVSILCVFLKESTDLKSEQERELLKKQKKIINPFVLIKKLFSQSKYVIYVTLLYITFSFCSADLNSTYFMYTQIRYNWSPTYNGYYISFLGVMVIFYSGFIIPHVVLKRFSDRKTISFAFLMSTLVHFAYGLAVNQYIWIGCLIFGGFTSVILNLTQALISKSTPPEIQGSILTGVASAGSIASFLGTLITQNIFAYFISNRAPTYLPGSRIYLPGTHFLIDGFIVFLTFCASLLIWKYYPNQFGKNAITKKSTPEEEEKLLVN</sequence>
<dbReference type="PANTHER" id="PTHR23507">
    <property type="entry name" value="ZGC:174356"/>
    <property type="match status" value="1"/>
</dbReference>
<evidence type="ECO:0000256" key="3">
    <source>
        <dbReference type="ARBA" id="ARBA00022692"/>
    </source>
</evidence>
<dbReference type="Proteomes" id="UP000695562">
    <property type="component" value="Unassembled WGS sequence"/>
</dbReference>
<organism evidence="8 9">
    <name type="scientific">Polysphondylium violaceum</name>
    <dbReference type="NCBI Taxonomy" id="133409"/>
    <lineage>
        <taxon>Eukaryota</taxon>
        <taxon>Amoebozoa</taxon>
        <taxon>Evosea</taxon>
        <taxon>Eumycetozoa</taxon>
        <taxon>Dictyostelia</taxon>
        <taxon>Dictyosteliales</taxon>
        <taxon>Dictyosteliaceae</taxon>
        <taxon>Polysphondylium</taxon>
    </lineage>
</organism>
<dbReference type="InterPro" id="IPR011701">
    <property type="entry name" value="MFS"/>
</dbReference>
<proteinExistence type="predicted"/>
<evidence type="ECO:0000256" key="6">
    <source>
        <dbReference type="SAM" id="MobiDB-lite"/>
    </source>
</evidence>
<evidence type="ECO:0000313" key="9">
    <source>
        <dbReference type="Proteomes" id="UP000695562"/>
    </source>
</evidence>
<dbReference type="GO" id="GO:0016020">
    <property type="term" value="C:membrane"/>
    <property type="evidence" value="ECO:0007669"/>
    <property type="project" value="UniProtKB-SubCell"/>
</dbReference>
<feature type="transmembrane region" description="Helical" evidence="7">
    <location>
        <begin position="226"/>
        <end position="242"/>
    </location>
</feature>
<feature type="transmembrane region" description="Helical" evidence="7">
    <location>
        <begin position="348"/>
        <end position="365"/>
    </location>
</feature>
<keyword evidence="4 7" id="KW-1133">Transmembrane helix</keyword>
<dbReference type="PANTHER" id="PTHR23507:SF1">
    <property type="entry name" value="FI18259P1-RELATED"/>
    <property type="match status" value="1"/>
</dbReference>
<feature type="compositionally biased region" description="Low complexity" evidence="6">
    <location>
        <begin position="36"/>
        <end position="48"/>
    </location>
</feature>
<comment type="subcellular location">
    <subcellularLocation>
        <location evidence="2">Cell membrane</location>
    </subcellularLocation>
    <subcellularLocation>
        <location evidence="1">Membrane</location>
        <topology evidence="1">Multi-pass membrane protein</topology>
    </subcellularLocation>
</comment>